<feature type="domain" description="DUF659" evidence="2">
    <location>
        <begin position="706"/>
        <end position="852"/>
    </location>
</feature>
<sequence length="854" mass="94598">MASSSSYSFSLLRSIPISFPHTQCALKSQRLSLRASATPSQKARFVARRKESLSVRQLQRPLIEYMRLPASQYSVLDAERIERVNENTFRCYVYRFKFFNLEVCPVLLVKVEEQPDGCCIKLLSCKISLSGFWGQLEGSAMVAAQNDKFDEAEAIFLYSNAFSILQYGNAALMVNRISCDSNANKSLMQQLTSDTIIEVSIEIPFPFQAIPKQAIESAGTQVLEQILRIMLPRFVSQCCPPSLPPIGSNTVTPFSSERPLTIVALLRIPSLYIFISCSTSDPATTMFTNAPLIPCEKLTGFANYTTWAAAVSFGSLKTNNGEVLSNGGYGGTMAVWYGGFLIKRHQIAVVLRVSNGGHHRFNSGGGMAVTVEETPLGDCFSRYSDFFNLHTLFLPSSSSNPGGRLINTSSSSSSIKKNIFDISVVKWRRHGGFSWRIFENTPPNSSGVDSHGGRGGYGGNGGFILLFVRGRSWADPTHRVPPPRTQPQLRHPLHAEHSQQRLPTAATSSGTNGGDAPARTVATSNHTKVNIAGKVGGITRAKQHLVGKSGNVAACKKTPPNVVEELKEYMATKKSGTTYSTSGSGNMTNIRDFEFGEPIGCDGSEEDEFADSCNVAASAKTKCGTKKGPMDKFCKNPKNAINRRKMEMLWQMNIRESMDKNEVLKVHQHIARFWYQAGLSFNLIKLKSFENMVAAIGQYGPHLPIPSYHDIRVPLLKKEVEYTENLMKGHREQWVKYGCTIMSDAWTDRKQRCIINFLINSQAGTMFLKSVDGSDFVKTGEKLFELLDAIVEEVGEENVVQVVTDNGSNYVLAGKLLEEKRKHIYWTPCAAHCIDLMLEDIGKLPLIRKTIRRN</sequence>
<evidence type="ECO:0000259" key="2">
    <source>
        <dbReference type="Pfam" id="PF04937"/>
    </source>
</evidence>
<dbReference type="InterPro" id="IPR012337">
    <property type="entry name" value="RNaseH-like_sf"/>
</dbReference>
<reference evidence="3 4" key="1">
    <citation type="submission" date="2018-09" db="EMBL/GenBank/DDBJ databases">
        <title>A high-quality reference genome of wild soybean provides a powerful tool to mine soybean genomes.</title>
        <authorList>
            <person name="Xie M."/>
            <person name="Chung C.Y.L."/>
            <person name="Li M.-W."/>
            <person name="Wong F.-L."/>
            <person name="Chan T.-F."/>
            <person name="Lam H.-M."/>
        </authorList>
    </citation>
    <scope>NUCLEOTIDE SEQUENCE [LARGE SCALE GENOMIC DNA]</scope>
    <source>
        <strain evidence="4">cv. W05</strain>
        <tissue evidence="3">Hypocotyl of etiolated seedlings</tissue>
    </source>
</reference>
<dbReference type="InterPro" id="IPR018971">
    <property type="entry name" value="DUF1997"/>
</dbReference>
<evidence type="ECO:0000313" key="3">
    <source>
        <dbReference type="EMBL" id="RZB86592.1"/>
    </source>
</evidence>
<name>A0A445IKM2_GLYSO</name>
<dbReference type="Pfam" id="PF09366">
    <property type="entry name" value="DUF1997"/>
    <property type="match status" value="1"/>
</dbReference>
<evidence type="ECO:0000313" key="4">
    <source>
        <dbReference type="Proteomes" id="UP000289340"/>
    </source>
</evidence>
<comment type="caution">
    <text evidence="3">The sequence shown here is derived from an EMBL/GenBank/DDBJ whole genome shotgun (WGS) entry which is preliminary data.</text>
</comment>
<dbReference type="PANTHER" id="PTHR32166:SF74">
    <property type="entry name" value="OS05G0256350 PROTEIN"/>
    <property type="match status" value="1"/>
</dbReference>
<feature type="region of interest" description="Disordered" evidence="1">
    <location>
        <begin position="475"/>
        <end position="521"/>
    </location>
</feature>
<dbReference type="SUPFAM" id="SSF53098">
    <property type="entry name" value="Ribonuclease H-like"/>
    <property type="match status" value="1"/>
</dbReference>
<protein>
    <recommendedName>
        <fullName evidence="2">DUF659 domain-containing protein</fullName>
    </recommendedName>
</protein>
<dbReference type="PANTHER" id="PTHR32166">
    <property type="entry name" value="OSJNBA0013A04.12 PROTEIN"/>
    <property type="match status" value="1"/>
</dbReference>
<dbReference type="InterPro" id="IPR007021">
    <property type="entry name" value="DUF659"/>
</dbReference>
<proteinExistence type="predicted"/>
<organism evidence="3 4">
    <name type="scientific">Glycine soja</name>
    <name type="common">Wild soybean</name>
    <dbReference type="NCBI Taxonomy" id="3848"/>
    <lineage>
        <taxon>Eukaryota</taxon>
        <taxon>Viridiplantae</taxon>
        <taxon>Streptophyta</taxon>
        <taxon>Embryophyta</taxon>
        <taxon>Tracheophyta</taxon>
        <taxon>Spermatophyta</taxon>
        <taxon>Magnoliopsida</taxon>
        <taxon>eudicotyledons</taxon>
        <taxon>Gunneridae</taxon>
        <taxon>Pentapetalae</taxon>
        <taxon>rosids</taxon>
        <taxon>fabids</taxon>
        <taxon>Fabales</taxon>
        <taxon>Fabaceae</taxon>
        <taxon>Papilionoideae</taxon>
        <taxon>50 kb inversion clade</taxon>
        <taxon>NPAAA clade</taxon>
        <taxon>indigoferoid/millettioid clade</taxon>
        <taxon>Phaseoleae</taxon>
        <taxon>Glycine</taxon>
        <taxon>Glycine subgen. Soja</taxon>
    </lineage>
</organism>
<dbReference type="AlphaFoldDB" id="A0A445IKM2"/>
<accession>A0A445IKM2</accession>
<dbReference type="Pfam" id="PF04937">
    <property type="entry name" value="DUF659"/>
    <property type="match status" value="1"/>
</dbReference>
<dbReference type="Proteomes" id="UP000289340">
    <property type="component" value="Chromosome 10"/>
</dbReference>
<keyword evidence="4" id="KW-1185">Reference proteome</keyword>
<dbReference type="EMBL" id="QZWG01000010">
    <property type="protein sequence ID" value="RZB86592.1"/>
    <property type="molecule type" value="Genomic_DNA"/>
</dbReference>
<evidence type="ECO:0000256" key="1">
    <source>
        <dbReference type="SAM" id="MobiDB-lite"/>
    </source>
</evidence>
<feature type="compositionally biased region" description="Polar residues" evidence="1">
    <location>
        <begin position="500"/>
        <end position="510"/>
    </location>
</feature>
<gene>
    <name evidence="3" type="ORF">D0Y65_026588</name>
</gene>